<comment type="similarity">
    <text evidence="1">Belongs to the COBRA family.</text>
</comment>
<name>A0A3L6EMK8_MAIZE</name>
<dbReference type="PANTHER" id="PTHR31673">
    <property type="entry name" value="PROTEIN COBRA"/>
    <property type="match status" value="1"/>
</dbReference>
<dbReference type="Proteomes" id="UP000251960">
    <property type="component" value="Chromosome 5"/>
</dbReference>
<evidence type="ECO:0000313" key="6">
    <source>
        <dbReference type="EMBL" id="PWZ22334.1"/>
    </source>
</evidence>
<dbReference type="EMBL" id="NCVQ01000006">
    <property type="protein sequence ID" value="PWZ22334.1"/>
    <property type="molecule type" value="Genomic_DNA"/>
</dbReference>
<accession>A0A3L6EMK8</accession>
<reference evidence="6" key="1">
    <citation type="journal article" date="2018" name="Nat. Genet.">
        <title>Extensive intraspecific gene order and gene structural variations between Mo17 and other maize genomes.</title>
        <authorList>
            <person name="Sun S."/>
            <person name="Zhou Y."/>
            <person name="Chen J."/>
            <person name="Shi J."/>
            <person name="Zhao H."/>
            <person name="Zhao H."/>
            <person name="Song W."/>
            <person name="Zhang M."/>
            <person name="Cui Y."/>
            <person name="Dong X."/>
            <person name="Liu H."/>
            <person name="Ma X."/>
            <person name="Jiao Y."/>
            <person name="Wang B."/>
            <person name="Wei X."/>
            <person name="Stein J.C."/>
            <person name="Glaubitz J.C."/>
            <person name="Lu F."/>
            <person name="Yu G."/>
            <person name="Liang C."/>
            <person name="Fengler K."/>
            <person name="Li B."/>
            <person name="Rafalski A."/>
            <person name="Schnable P.S."/>
            <person name="Ware D.H."/>
            <person name="Buckler E.S."/>
            <person name="Lai J."/>
        </authorList>
    </citation>
    <scope>NUCLEOTIDE SEQUENCE [LARGE SCALE GENOMIC DNA]</scope>
    <source>
        <tissue evidence="6">Seedling</tissue>
    </source>
</reference>
<dbReference type="Pfam" id="PF25079">
    <property type="entry name" value="COB_C"/>
    <property type="match status" value="1"/>
</dbReference>
<dbReference type="GO" id="GO:0016020">
    <property type="term" value="C:membrane"/>
    <property type="evidence" value="ECO:0007669"/>
    <property type="project" value="InterPro"/>
</dbReference>
<evidence type="ECO:0000256" key="4">
    <source>
        <dbReference type="SAM" id="MobiDB-lite"/>
    </source>
</evidence>
<dbReference type="GO" id="GO:0010215">
    <property type="term" value="P:cellulose microfibril organization"/>
    <property type="evidence" value="ECO:0007669"/>
    <property type="project" value="InterPro"/>
</dbReference>
<dbReference type="ExpressionAtlas" id="A0A3L6EMK8">
    <property type="expression patterns" value="baseline and differential"/>
</dbReference>
<proteinExistence type="inferred from homology"/>
<feature type="domain" description="COBRA C-terminal" evidence="5">
    <location>
        <begin position="175"/>
        <end position="210"/>
    </location>
</feature>
<evidence type="ECO:0000259" key="5">
    <source>
        <dbReference type="Pfam" id="PF25079"/>
    </source>
</evidence>
<protein>
    <submittedName>
        <fullName evidence="6">COBRA-like protein 3</fullName>
    </submittedName>
</protein>
<dbReference type="InterPro" id="IPR056900">
    <property type="entry name" value="COB_C"/>
</dbReference>
<evidence type="ECO:0000256" key="3">
    <source>
        <dbReference type="ARBA" id="ARBA00023180"/>
    </source>
</evidence>
<gene>
    <name evidence="6" type="primary">BC1L4_2</name>
    <name evidence="6" type="ORF">Zm00014a_009326</name>
</gene>
<feature type="region of interest" description="Disordered" evidence="4">
    <location>
        <begin position="1"/>
        <end position="43"/>
    </location>
</feature>
<organism evidence="6">
    <name type="scientific">Zea mays</name>
    <name type="common">Maize</name>
    <dbReference type="NCBI Taxonomy" id="4577"/>
    <lineage>
        <taxon>Eukaryota</taxon>
        <taxon>Viridiplantae</taxon>
        <taxon>Streptophyta</taxon>
        <taxon>Embryophyta</taxon>
        <taxon>Tracheophyta</taxon>
        <taxon>Spermatophyta</taxon>
        <taxon>Magnoliopsida</taxon>
        <taxon>Liliopsida</taxon>
        <taxon>Poales</taxon>
        <taxon>Poaceae</taxon>
        <taxon>PACMAD clade</taxon>
        <taxon>Panicoideae</taxon>
        <taxon>Andropogonodae</taxon>
        <taxon>Andropogoneae</taxon>
        <taxon>Tripsacinae</taxon>
        <taxon>Zea</taxon>
    </lineage>
</organism>
<keyword evidence="3" id="KW-0325">Glycoprotein</keyword>
<dbReference type="Pfam" id="PF04833">
    <property type="entry name" value="COBRA"/>
    <property type="match status" value="1"/>
</dbReference>
<evidence type="ECO:0000256" key="1">
    <source>
        <dbReference type="ARBA" id="ARBA00005507"/>
    </source>
</evidence>
<comment type="caution">
    <text evidence="6">The sequence shown here is derived from an EMBL/GenBank/DDBJ whole genome shotgun (WGS) entry which is preliminary data.</text>
</comment>
<evidence type="ECO:0000256" key="2">
    <source>
        <dbReference type="ARBA" id="ARBA00022729"/>
    </source>
</evidence>
<feature type="compositionally biased region" description="Acidic residues" evidence="4">
    <location>
        <begin position="25"/>
        <end position="35"/>
    </location>
</feature>
<dbReference type="InterPro" id="IPR006918">
    <property type="entry name" value="COBRA_pln"/>
</dbReference>
<dbReference type="PANTHER" id="PTHR31673:SF3">
    <property type="entry name" value="COBRA-LIKE PROTEIN 4"/>
    <property type="match status" value="1"/>
</dbReference>
<sequence length="428" mass="46789">MEERPSPEASAGNSRAEDDFRSCCGDEEEWEDTEESFTAGVAKGELDEASVRLSPPPGEIRLLSQCSIINNFDTSGHLDGSLGGNGQKRRLYGQWLGLRPLNKISVGLAGTTNKTVKVSENFTLKTPGPGYTCGRAIVGRPTKFFSADGRRVTQDLMIWNVTCTYSQFLAQKTLSCCVSLSSFYNDTIVNCPTCSCGCQNPSGSNYVNEDSPNLQAAIDGPDDMLERQQGGLSIPPEREGGSSQCPARTNLRGGRCPDCIPTGEQDFDDPRPDEVVGVGDAQGGGGHRALTPSPFFLSGRWCRRANGFVRERANRGKHLSSGSGKKWYSEVEEMTQDTSGSWHLKAVALARSEVAATRCPRAYQVSTLLINGLYPCMVDIHEEQGRVVETRIGFSWHDYYCKKDEILWLQMCSFGTVAVLVSTVEMEL</sequence>
<dbReference type="AlphaFoldDB" id="A0A3L6EMK8"/>
<keyword evidence="2" id="KW-0732">Signal</keyword>